<sequence>MERDQAILIIVENELRGLTKEKREEMLLNWWSIDEEDSEFNRLSDGLQKEIVEESGPLYDPLNKKYDPLILEGLKNKFIGVKNAYLSKRVSNIEDREIIVTGEEEKLFACPCCRYRTIEDRGHYEICPVCFWEDDGSDQATVYSFPNHMTLEQGRFNFDKFGCVNDRLKNKLCKDSVDMYIYEVK</sequence>
<keyword evidence="3" id="KW-1185">Reference proteome</keyword>
<dbReference type="InterPro" id="IPR025983">
    <property type="entry name" value="Cys_rich_CPCC"/>
</dbReference>
<dbReference type="RefSeq" id="WP_218142289.1">
    <property type="nucleotide sequence ID" value="NZ_FNNQ01000007.1"/>
</dbReference>
<dbReference type="Proteomes" id="UP000198534">
    <property type="component" value="Unassembled WGS sequence"/>
</dbReference>
<evidence type="ECO:0000313" key="2">
    <source>
        <dbReference type="EMBL" id="SDW89960.1"/>
    </source>
</evidence>
<protein>
    <submittedName>
        <fullName evidence="2">Cysteine-rich CPCC</fullName>
    </submittedName>
</protein>
<dbReference type="Pfam" id="PF14206">
    <property type="entry name" value="Cys_rich_CPCC"/>
    <property type="match status" value="1"/>
</dbReference>
<accession>A0A1H2XAU3</accession>
<organism evidence="2 3">
    <name type="scientific">Marininema mesophilum</name>
    <dbReference type="NCBI Taxonomy" id="1048340"/>
    <lineage>
        <taxon>Bacteria</taxon>
        <taxon>Bacillati</taxon>
        <taxon>Bacillota</taxon>
        <taxon>Bacilli</taxon>
        <taxon>Bacillales</taxon>
        <taxon>Thermoactinomycetaceae</taxon>
        <taxon>Marininema</taxon>
    </lineage>
</organism>
<evidence type="ECO:0000313" key="3">
    <source>
        <dbReference type="Proteomes" id="UP000198534"/>
    </source>
</evidence>
<proteinExistence type="predicted"/>
<gene>
    <name evidence="2" type="ORF">SAMN05444487_107146</name>
</gene>
<dbReference type="AlphaFoldDB" id="A0A1H2XAU3"/>
<evidence type="ECO:0000259" key="1">
    <source>
        <dbReference type="Pfam" id="PF14206"/>
    </source>
</evidence>
<dbReference type="EMBL" id="FNNQ01000007">
    <property type="protein sequence ID" value="SDW89960.1"/>
    <property type="molecule type" value="Genomic_DNA"/>
</dbReference>
<name>A0A1H2XAU3_9BACL</name>
<feature type="domain" description="Cysteine-rich CPCC" evidence="1">
    <location>
        <begin position="109"/>
        <end position="174"/>
    </location>
</feature>
<reference evidence="2 3" key="1">
    <citation type="submission" date="2016-10" db="EMBL/GenBank/DDBJ databases">
        <authorList>
            <person name="de Groot N.N."/>
        </authorList>
    </citation>
    <scope>NUCLEOTIDE SEQUENCE [LARGE SCALE GENOMIC DNA]</scope>
    <source>
        <strain evidence="2 3">DSM 45610</strain>
    </source>
</reference>